<gene>
    <name evidence="1" type="ORF">JOD17_001272</name>
</gene>
<comment type="caution">
    <text evidence="1">The sequence shown here is derived from an EMBL/GenBank/DDBJ whole genome shotgun (WGS) entry which is preliminary data.</text>
</comment>
<accession>A0ABS2P9V1</accession>
<proteinExistence type="predicted"/>
<protein>
    <submittedName>
        <fullName evidence="1">Uncharacterized protein</fullName>
    </submittedName>
</protein>
<reference evidence="1 2" key="1">
    <citation type="submission" date="2021-01" db="EMBL/GenBank/DDBJ databases">
        <title>Genomic Encyclopedia of Type Strains, Phase IV (KMG-IV): sequencing the most valuable type-strain genomes for metagenomic binning, comparative biology and taxonomic classification.</title>
        <authorList>
            <person name="Goeker M."/>
        </authorList>
    </citation>
    <scope>NUCLEOTIDE SEQUENCE [LARGE SCALE GENOMIC DNA]</scope>
    <source>
        <strain evidence="1 2">DSM 25540</strain>
    </source>
</reference>
<evidence type="ECO:0000313" key="1">
    <source>
        <dbReference type="EMBL" id="MBM7632179.1"/>
    </source>
</evidence>
<evidence type="ECO:0000313" key="2">
    <source>
        <dbReference type="Proteomes" id="UP000741863"/>
    </source>
</evidence>
<sequence length="116" mass="14053">MNEVTKKRVALEITKEIYRDFPDLWAKFGENGRFRTEEDNMHHLNHLETTMKMNDESYFLDYTEWLNRVLTSRNVGTHLIIDNFERLIRHLRHYGSEEEQKAYTGYLRSAIEQLQD</sequence>
<name>A0ABS2P9V1_9BACL</name>
<keyword evidence="2" id="KW-1185">Reference proteome</keyword>
<dbReference type="Proteomes" id="UP000741863">
    <property type="component" value="Unassembled WGS sequence"/>
</dbReference>
<dbReference type="RefSeq" id="WP_042358942.1">
    <property type="nucleotide sequence ID" value="NZ_JAFBEC010000003.1"/>
</dbReference>
<organism evidence="1 2">
    <name type="scientific">Geomicrobium sediminis</name>
    <dbReference type="NCBI Taxonomy" id="1347788"/>
    <lineage>
        <taxon>Bacteria</taxon>
        <taxon>Bacillati</taxon>
        <taxon>Bacillota</taxon>
        <taxon>Bacilli</taxon>
        <taxon>Bacillales</taxon>
        <taxon>Geomicrobium</taxon>
    </lineage>
</organism>
<dbReference type="EMBL" id="JAFBEC010000003">
    <property type="protein sequence ID" value="MBM7632179.1"/>
    <property type="molecule type" value="Genomic_DNA"/>
</dbReference>